<keyword evidence="2" id="KW-1185">Reference proteome</keyword>
<dbReference type="AlphaFoldDB" id="A0A7X6MXU3"/>
<sequence length="63" mass="7041">MAGDETTLSENDNFVMRLGGGRYPFISFLELDKETAGNSLKEYQLFDLSAREVKGVVMIDYTG</sequence>
<evidence type="ECO:0000313" key="1">
    <source>
        <dbReference type="EMBL" id="NKZ19361.1"/>
    </source>
</evidence>
<comment type="caution">
    <text evidence="1">The sequence shown here is derived from an EMBL/GenBank/DDBJ whole genome shotgun (WGS) entry which is preliminary data.</text>
</comment>
<proteinExistence type="predicted"/>
<gene>
    <name evidence="1" type="ORF">HF992_00575</name>
</gene>
<accession>A0A7X6MXU3</accession>
<name>A0A7X6MXU3_9STRE</name>
<protein>
    <submittedName>
        <fullName evidence="1">Uncharacterized protein</fullName>
    </submittedName>
</protein>
<dbReference type="RefSeq" id="WP_168548126.1">
    <property type="nucleotide sequence ID" value="NZ_JAAXPR010000001.1"/>
</dbReference>
<reference evidence="1 2" key="1">
    <citation type="submission" date="2020-04" db="EMBL/GenBank/DDBJ databases">
        <title>MicrobeNet Type strains.</title>
        <authorList>
            <person name="Nicholson A.C."/>
        </authorList>
    </citation>
    <scope>NUCLEOTIDE SEQUENCE [LARGE SCALE GENOMIC DNA]</scope>
    <source>
        <strain evidence="1 2">CCUG 69612</strain>
    </source>
</reference>
<dbReference type="EMBL" id="JAAXPR010000001">
    <property type="protein sequence ID" value="NKZ19361.1"/>
    <property type="molecule type" value="Genomic_DNA"/>
</dbReference>
<organism evidence="1 2">
    <name type="scientific">Streptococcus ovuberis</name>
    <dbReference type="NCBI Taxonomy" id="1936207"/>
    <lineage>
        <taxon>Bacteria</taxon>
        <taxon>Bacillati</taxon>
        <taxon>Bacillota</taxon>
        <taxon>Bacilli</taxon>
        <taxon>Lactobacillales</taxon>
        <taxon>Streptococcaceae</taxon>
        <taxon>Streptococcus</taxon>
    </lineage>
</organism>
<evidence type="ECO:0000313" key="2">
    <source>
        <dbReference type="Proteomes" id="UP000522720"/>
    </source>
</evidence>
<dbReference type="Proteomes" id="UP000522720">
    <property type="component" value="Unassembled WGS sequence"/>
</dbReference>